<accession>A0A0D6PAT8</accession>
<protein>
    <submittedName>
        <fullName evidence="2">Dehydratase</fullName>
    </submittedName>
</protein>
<dbReference type="EMBL" id="BANB01000906">
    <property type="protein sequence ID" value="GAN78476.1"/>
    <property type="molecule type" value="Genomic_DNA"/>
</dbReference>
<evidence type="ECO:0000313" key="2">
    <source>
        <dbReference type="EMBL" id="GAN78476.1"/>
    </source>
</evidence>
<dbReference type="InterPro" id="IPR002539">
    <property type="entry name" value="MaoC-like_dom"/>
</dbReference>
<organism evidence="2 3">
    <name type="scientific">Acidisphaera rubrifaciens HS-AP3</name>
    <dbReference type="NCBI Taxonomy" id="1231350"/>
    <lineage>
        <taxon>Bacteria</taxon>
        <taxon>Pseudomonadati</taxon>
        <taxon>Pseudomonadota</taxon>
        <taxon>Alphaproteobacteria</taxon>
        <taxon>Acetobacterales</taxon>
        <taxon>Acetobacteraceae</taxon>
        <taxon>Acidisphaera</taxon>
    </lineage>
</organism>
<dbReference type="PANTHER" id="PTHR43664:SF1">
    <property type="entry name" value="BETA-METHYLMALYL-COA DEHYDRATASE"/>
    <property type="match status" value="1"/>
</dbReference>
<comment type="caution">
    <text evidence="2">The sequence shown here is derived from an EMBL/GenBank/DDBJ whole genome shotgun (WGS) entry which is preliminary data.</text>
</comment>
<dbReference type="AlphaFoldDB" id="A0A0D6PAT8"/>
<reference evidence="2 3" key="1">
    <citation type="submission" date="2012-11" db="EMBL/GenBank/DDBJ databases">
        <title>Whole genome sequence of Acidisphaera rubrifaciens HS-AP3.</title>
        <authorList>
            <person name="Azuma Y."/>
            <person name="Higashiura N."/>
            <person name="Hirakawa H."/>
            <person name="Matsushita K."/>
        </authorList>
    </citation>
    <scope>NUCLEOTIDE SEQUENCE [LARGE SCALE GENOMIC DNA]</scope>
    <source>
        <strain evidence="2 3">HS-AP3</strain>
    </source>
</reference>
<dbReference type="Pfam" id="PF01575">
    <property type="entry name" value="MaoC_dehydratas"/>
    <property type="match status" value="1"/>
</dbReference>
<feature type="domain" description="MaoC-like" evidence="1">
    <location>
        <begin position="17"/>
        <end position="111"/>
    </location>
</feature>
<dbReference type="Proteomes" id="UP000032680">
    <property type="component" value="Unassembled WGS sequence"/>
</dbReference>
<dbReference type="InterPro" id="IPR029069">
    <property type="entry name" value="HotDog_dom_sf"/>
</dbReference>
<evidence type="ECO:0000259" key="1">
    <source>
        <dbReference type="Pfam" id="PF01575"/>
    </source>
</evidence>
<gene>
    <name evidence="2" type="ORF">Asru_0909_05</name>
</gene>
<dbReference type="RefSeq" id="WP_048863181.1">
    <property type="nucleotide sequence ID" value="NZ_BANB01000906.1"/>
</dbReference>
<keyword evidence="3" id="KW-1185">Reference proteome</keyword>
<name>A0A0D6PAT8_9PROT</name>
<dbReference type="Gene3D" id="3.10.129.10">
    <property type="entry name" value="Hotdog Thioesterase"/>
    <property type="match status" value="1"/>
</dbReference>
<dbReference type="InterPro" id="IPR052342">
    <property type="entry name" value="MCH/BMMD"/>
</dbReference>
<proteinExistence type="predicted"/>
<evidence type="ECO:0000313" key="3">
    <source>
        <dbReference type="Proteomes" id="UP000032680"/>
    </source>
</evidence>
<sequence length="147" mass="16247">MLYFEDFPVGSTRDLGTFSLTEAEIIAFARAYDPQVFHTDPVAARDSFYGGLIASGWQTCASVMRRMCDGYLLDTASLGSPGVDEIRWLRPVRPGDVLSVRMEVVESRPSASKPDRGIIRSRWTATNQHGETVLTMVGMGLFGRRPA</sequence>
<dbReference type="PANTHER" id="PTHR43664">
    <property type="entry name" value="MONOAMINE OXIDASE-RELATED"/>
    <property type="match status" value="1"/>
</dbReference>
<dbReference type="SUPFAM" id="SSF54637">
    <property type="entry name" value="Thioesterase/thiol ester dehydrase-isomerase"/>
    <property type="match status" value="1"/>
</dbReference>
<dbReference type="CDD" id="cd03454">
    <property type="entry name" value="YdeM"/>
    <property type="match status" value="1"/>
</dbReference>
<dbReference type="OrthoDB" id="9797938at2"/>